<protein>
    <submittedName>
        <fullName evidence="3">DUF126 domain-containing protein</fullName>
    </submittedName>
</protein>
<dbReference type="RefSeq" id="WP_200115205.1">
    <property type="nucleotide sequence ID" value="NZ_JAEHOH010000010.1"/>
</dbReference>
<keyword evidence="4" id="KW-1185">Reference proteome</keyword>
<gene>
    <name evidence="3" type="ORF">JD276_08465</name>
</gene>
<dbReference type="Gene3D" id="3.50.30.10">
    <property type="entry name" value="Phosphohistidine domain"/>
    <property type="match status" value="1"/>
</dbReference>
<comment type="caution">
    <text evidence="3">The sequence shown here is derived from an EMBL/GenBank/DDBJ whole genome shotgun (WGS) entry which is preliminary data.</text>
</comment>
<evidence type="ECO:0000313" key="4">
    <source>
        <dbReference type="Proteomes" id="UP000608530"/>
    </source>
</evidence>
<evidence type="ECO:0000259" key="2">
    <source>
        <dbReference type="Pfam" id="PF01989"/>
    </source>
</evidence>
<feature type="domain" description="Phosphomevalonate dehydratase small subunit-like" evidence="2">
    <location>
        <begin position="29"/>
        <end position="107"/>
    </location>
</feature>
<dbReference type="Pfam" id="PF01989">
    <property type="entry name" value="AcnX_swivel_put"/>
    <property type="match status" value="1"/>
</dbReference>
<keyword evidence="1" id="KW-0456">Lyase</keyword>
<dbReference type="Proteomes" id="UP000608530">
    <property type="component" value="Unassembled WGS sequence"/>
</dbReference>
<dbReference type="AlphaFoldDB" id="A0A934Q932"/>
<organism evidence="3 4">
    <name type="scientific">Leucobacter chromiisoli</name>
    <dbReference type="NCBI Taxonomy" id="2796471"/>
    <lineage>
        <taxon>Bacteria</taxon>
        <taxon>Bacillati</taxon>
        <taxon>Actinomycetota</taxon>
        <taxon>Actinomycetes</taxon>
        <taxon>Micrococcales</taxon>
        <taxon>Microbacteriaceae</taxon>
        <taxon>Leucobacter</taxon>
    </lineage>
</organism>
<name>A0A934Q932_9MICO</name>
<dbReference type="GO" id="GO:0016829">
    <property type="term" value="F:lyase activity"/>
    <property type="evidence" value="ECO:0007669"/>
    <property type="project" value="UniProtKB-KW"/>
</dbReference>
<dbReference type="SUPFAM" id="SSF52016">
    <property type="entry name" value="LeuD/IlvD-like"/>
    <property type="match status" value="1"/>
</dbReference>
<dbReference type="InterPro" id="IPR002840">
    <property type="entry name" value="PMDh-S-like_dom"/>
</dbReference>
<accession>A0A934Q932</accession>
<proteinExistence type="predicted"/>
<evidence type="ECO:0000256" key="1">
    <source>
        <dbReference type="ARBA" id="ARBA00023239"/>
    </source>
</evidence>
<dbReference type="EMBL" id="JAEHOH010000010">
    <property type="protein sequence ID" value="MBK0419067.1"/>
    <property type="molecule type" value="Genomic_DNA"/>
</dbReference>
<sequence length="142" mass="15099">MESTATRFSLARAIGPTVRARALVSTVPFSARYDLDRVNGVVSRIDHPLRGSSITDRLFIAPGVQGGVAGGWALMAMAKRGIGFAGLILGDTNPVMVQGAVTAGIPIAAGFDVELLETVRTGDLIELDPEQRTLRIIERLRS</sequence>
<reference evidence="3" key="1">
    <citation type="submission" date="2020-12" db="EMBL/GenBank/DDBJ databases">
        <title>Leucobacter sp. CAS1, isolated from Chromium sludge.</title>
        <authorList>
            <person name="Xu Z."/>
        </authorList>
    </citation>
    <scope>NUCLEOTIDE SEQUENCE</scope>
    <source>
        <strain evidence="3">CSA1</strain>
    </source>
</reference>
<evidence type="ECO:0000313" key="3">
    <source>
        <dbReference type="EMBL" id="MBK0419067.1"/>
    </source>
</evidence>